<protein>
    <submittedName>
        <fullName evidence="1">Uncharacterized protein</fullName>
    </submittedName>
</protein>
<gene>
    <name evidence="1" type="ORF">JF259_04510</name>
</gene>
<dbReference type="AlphaFoldDB" id="A0A8J7J1M6"/>
<dbReference type="EMBL" id="JAELVQ010000003">
    <property type="protein sequence ID" value="MBJ6367349.1"/>
    <property type="molecule type" value="Genomic_DNA"/>
</dbReference>
<dbReference type="Proteomes" id="UP000610931">
    <property type="component" value="Unassembled WGS sequence"/>
</dbReference>
<reference evidence="1" key="1">
    <citation type="submission" date="2020-12" db="EMBL/GenBank/DDBJ databases">
        <title>Snuella sp. nov., isolated from sediment in Incheon.</title>
        <authorList>
            <person name="Kim W."/>
        </authorList>
    </citation>
    <scope>NUCLEOTIDE SEQUENCE</scope>
    <source>
        <strain evidence="1">CAU 1569</strain>
    </source>
</reference>
<proteinExistence type="predicted"/>
<organism evidence="1 2">
    <name type="scientific">Snuella sedimenti</name>
    <dbReference type="NCBI Taxonomy" id="2798802"/>
    <lineage>
        <taxon>Bacteria</taxon>
        <taxon>Pseudomonadati</taxon>
        <taxon>Bacteroidota</taxon>
        <taxon>Flavobacteriia</taxon>
        <taxon>Flavobacteriales</taxon>
        <taxon>Flavobacteriaceae</taxon>
        <taxon>Snuella</taxon>
    </lineage>
</organism>
<evidence type="ECO:0000313" key="1">
    <source>
        <dbReference type="EMBL" id="MBJ6367349.1"/>
    </source>
</evidence>
<dbReference type="RefSeq" id="WP_199113814.1">
    <property type="nucleotide sequence ID" value="NZ_JAELVQ010000003.1"/>
</dbReference>
<name>A0A8J7J1M6_9FLAO</name>
<accession>A0A8J7J1M6</accession>
<comment type="caution">
    <text evidence="1">The sequence shown here is derived from an EMBL/GenBank/DDBJ whole genome shotgun (WGS) entry which is preliminary data.</text>
</comment>
<evidence type="ECO:0000313" key="2">
    <source>
        <dbReference type="Proteomes" id="UP000610931"/>
    </source>
</evidence>
<keyword evidence="2" id="KW-1185">Reference proteome</keyword>
<sequence length="48" mass="5254">MKKLGKVKIDVTFAAALGHCPVLVLSGARSSKGHDEIKQKKVSKSFWE</sequence>